<dbReference type="GO" id="GO:0051301">
    <property type="term" value="P:cell division"/>
    <property type="evidence" value="ECO:0007669"/>
    <property type="project" value="UniProtKB-KW"/>
</dbReference>
<organism evidence="8 9">
    <name type="scientific">Oxobacter pfennigii</name>
    <dbReference type="NCBI Taxonomy" id="36849"/>
    <lineage>
        <taxon>Bacteria</taxon>
        <taxon>Bacillati</taxon>
        <taxon>Bacillota</taxon>
        <taxon>Clostridia</taxon>
        <taxon>Eubacteriales</taxon>
        <taxon>Clostridiaceae</taxon>
        <taxon>Oxobacter</taxon>
    </lineage>
</organism>
<comment type="caution">
    <text evidence="8">The sequence shown here is derived from an EMBL/GenBank/DDBJ whole genome shotgun (WGS) entry which is preliminary data.</text>
</comment>
<dbReference type="PATRIC" id="fig|36849.3.peg.2280"/>
<evidence type="ECO:0000313" key="9">
    <source>
        <dbReference type="Proteomes" id="UP000050326"/>
    </source>
</evidence>
<evidence type="ECO:0000256" key="5">
    <source>
        <dbReference type="ARBA" id="ARBA00023054"/>
    </source>
</evidence>
<evidence type="ECO:0000256" key="2">
    <source>
        <dbReference type="ARBA" id="ARBA00009008"/>
    </source>
</evidence>
<evidence type="ECO:0000256" key="1">
    <source>
        <dbReference type="ARBA" id="ARBA00004496"/>
    </source>
</evidence>
<dbReference type="Proteomes" id="UP000050326">
    <property type="component" value="Unassembled WGS sequence"/>
</dbReference>
<dbReference type="NCBIfam" id="TIGR03544">
    <property type="entry name" value="DivI1A_domain"/>
    <property type="match status" value="1"/>
</dbReference>
<evidence type="ECO:0000256" key="3">
    <source>
        <dbReference type="ARBA" id="ARBA00022490"/>
    </source>
</evidence>
<dbReference type="STRING" id="36849.OXPF_21610"/>
<dbReference type="OrthoDB" id="9815492at2"/>
<gene>
    <name evidence="8" type="primary">divIVA</name>
    <name evidence="8" type="ORF">OXPF_21610</name>
</gene>
<feature type="coiled-coil region" evidence="7">
    <location>
        <begin position="29"/>
        <end position="63"/>
    </location>
</feature>
<protein>
    <submittedName>
        <fullName evidence="8">Septum site-determining protein DivIVA</fullName>
    </submittedName>
</protein>
<dbReference type="SUPFAM" id="SSF46984">
    <property type="entry name" value="Smac/diablo"/>
    <property type="match status" value="1"/>
</dbReference>
<keyword evidence="9" id="KW-1185">Reference proteome</keyword>
<dbReference type="GO" id="GO:0005737">
    <property type="term" value="C:cytoplasm"/>
    <property type="evidence" value="ECO:0007669"/>
    <property type="project" value="UniProtKB-SubCell"/>
</dbReference>
<name>A0A0P8YWA8_9CLOT</name>
<keyword evidence="3" id="KW-0963">Cytoplasm</keyword>
<keyword evidence="5 7" id="KW-0175">Coiled coil</keyword>
<dbReference type="Pfam" id="PF05103">
    <property type="entry name" value="DivIVA"/>
    <property type="match status" value="1"/>
</dbReference>
<evidence type="ECO:0000313" key="8">
    <source>
        <dbReference type="EMBL" id="KPU43996.1"/>
    </source>
</evidence>
<reference evidence="8 9" key="1">
    <citation type="submission" date="2015-09" db="EMBL/GenBank/DDBJ databases">
        <title>Genome sequence of Oxobacter pfennigii DSM 3222.</title>
        <authorList>
            <person name="Poehlein A."/>
            <person name="Bengelsdorf F.R."/>
            <person name="Schiel-Bengelsdorf B."/>
            <person name="Duerre P."/>
            <person name="Daniel R."/>
        </authorList>
    </citation>
    <scope>NUCLEOTIDE SEQUENCE [LARGE SCALE GENOMIC DNA]</scope>
    <source>
        <strain evidence="8 9">DSM 3222</strain>
    </source>
</reference>
<comment type="subcellular location">
    <subcellularLocation>
        <location evidence="1">Cytoplasm</location>
    </subcellularLocation>
</comment>
<accession>A0A0P8YWA8</accession>
<comment type="similarity">
    <text evidence="2">Belongs to the DivIVA family.</text>
</comment>
<dbReference type="RefSeq" id="WP_054875201.1">
    <property type="nucleotide sequence ID" value="NZ_LKET01000032.1"/>
</dbReference>
<dbReference type="EMBL" id="LKET01000032">
    <property type="protein sequence ID" value="KPU43996.1"/>
    <property type="molecule type" value="Genomic_DNA"/>
</dbReference>
<dbReference type="InterPro" id="IPR019933">
    <property type="entry name" value="DivIVA_domain"/>
</dbReference>
<evidence type="ECO:0000256" key="7">
    <source>
        <dbReference type="SAM" id="Coils"/>
    </source>
</evidence>
<evidence type="ECO:0000256" key="6">
    <source>
        <dbReference type="ARBA" id="ARBA00023306"/>
    </source>
</evidence>
<dbReference type="Gene3D" id="6.10.250.660">
    <property type="match status" value="1"/>
</dbReference>
<dbReference type="AlphaFoldDB" id="A0A0P8YWA8"/>
<keyword evidence="6" id="KW-0131">Cell cycle</keyword>
<dbReference type="PANTHER" id="PTHR35794:SF2">
    <property type="entry name" value="CELL DIVISION PROTEIN DIVIVA"/>
    <property type="match status" value="1"/>
</dbReference>
<keyword evidence="4" id="KW-0132">Cell division</keyword>
<dbReference type="InterPro" id="IPR007793">
    <property type="entry name" value="DivIVA_fam"/>
</dbReference>
<dbReference type="PANTHER" id="PTHR35794">
    <property type="entry name" value="CELL DIVISION PROTEIN DIVIVA"/>
    <property type="match status" value="1"/>
</dbReference>
<sequence>MGITPMEINNKEFKRSFRGYDIDEVDDFLEQVVDDYEKLYKENTALREKINSLSEKLEHYTKIEATLQNTLVLAQGAADQAKNNSQKEAELIIKNSNDTAQKIIDQAHTEVVRINGEYERIKQEFQLFKSRYKTFIQTQLDLLSDIDTLGNDTKSMAASELSSKSNDLHNVLNEYSMKLADGELSAVASEEEETAGSIEEAVELAAKLSGTSSSFDDFDDND</sequence>
<evidence type="ECO:0000256" key="4">
    <source>
        <dbReference type="ARBA" id="ARBA00022618"/>
    </source>
</evidence>
<dbReference type="InterPro" id="IPR009062">
    <property type="entry name" value="Smac/DIABLO-like_sf"/>
</dbReference>
<proteinExistence type="inferred from homology"/>